<dbReference type="Proteomes" id="UP000636479">
    <property type="component" value="Unassembled WGS sequence"/>
</dbReference>
<evidence type="ECO:0000313" key="1">
    <source>
        <dbReference type="EMBL" id="KAF7294742.1"/>
    </source>
</evidence>
<comment type="caution">
    <text evidence="1">The sequence shown here is derived from an EMBL/GenBank/DDBJ whole genome shotgun (WGS) entry which is preliminary data.</text>
</comment>
<organism evidence="1 2">
    <name type="scientific">Mycena indigotica</name>
    <dbReference type="NCBI Taxonomy" id="2126181"/>
    <lineage>
        <taxon>Eukaryota</taxon>
        <taxon>Fungi</taxon>
        <taxon>Dikarya</taxon>
        <taxon>Basidiomycota</taxon>
        <taxon>Agaricomycotina</taxon>
        <taxon>Agaricomycetes</taxon>
        <taxon>Agaricomycetidae</taxon>
        <taxon>Agaricales</taxon>
        <taxon>Marasmiineae</taxon>
        <taxon>Mycenaceae</taxon>
        <taxon>Mycena</taxon>
    </lineage>
</organism>
<dbReference type="EMBL" id="JACAZF010000009">
    <property type="protein sequence ID" value="KAF7294742.1"/>
    <property type="molecule type" value="Genomic_DNA"/>
</dbReference>
<evidence type="ECO:0000313" key="2">
    <source>
        <dbReference type="Proteomes" id="UP000636479"/>
    </source>
</evidence>
<name>A0A8H6S9B0_9AGAR</name>
<proteinExistence type="predicted"/>
<protein>
    <submittedName>
        <fullName evidence="1">Uncharacterized protein</fullName>
    </submittedName>
</protein>
<dbReference type="RefSeq" id="XP_037216105.1">
    <property type="nucleotide sequence ID" value="XM_037366711.1"/>
</dbReference>
<keyword evidence="2" id="KW-1185">Reference proteome</keyword>
<sequence>MSVYTYSAELISTLVVYYIYYPPPSAVPSTTIPTLIRGASFKLLLPQLSPSNLALPLYWPLGGHSSSPEKPCHRRAWFSGFHSESSQLHAA</sequence>
<gene>
    <name evidence="1" type="ORF">MIND_01011600</name>
</gene>
<reference evidence="1" key="1">
    <citation type="submission" date="2020-05" db="EMBL/GenBank/DDBJ databases">
        <title>Mycena genomes resolve the evolution of fungal bioluminescence.</title>
        <authorList>
            <person name="Tsai I.J."/>
        </authorList>
    </citation>
    <scope>NUCLEOTIDE SEQUENCE</scope>
    <source>
        <strain evidence="1">171206Taipei</strain>
    </source>
</reference>
<accession>A0A8H6S9B0</accession>
<dbReference type="AlphaFoldDB" id="A0A8H6S9B0"/>
<dbReference type="GeneID" id="59349227"/>